<dbReference type="InterPro" id="IPR001845">
    <property type="entry name" value="HTH_ArsR_DNA-bd_dom"/>
</dbReference>
<keyword evidence="3" id="KW-0804">Transcription</keyword>
<dbReference type="CDD" id="cd00090">
    <property type="entry name" value="HTH_ARSR"/>
    <property type="match status" value="1"/>
</dbReference>
<protein>
    <recommendedName>
        <fullName evidence="5">HTH arsR-type domain-containing protein</fullName>
    </recommendedName>
</protein>
<evidence type="ECO:0000256" key="2">
    <source>
        <dbReference type="ARBA" id="ARBA00023125"/>
    </source>
</evidence>
<reference evidence="6" key="1">
    <citation type="journal article" date="2014" name="Int. J. Syst. Evol. Microbiol.">
        <title>Complete genome sequence of Corynebacterium casei LMG S-19264T (=DSM 44701T), isolated from a smear-ripened cheese.</title>
        <authorList>
            <consortium name="US DOE Joint Genome Institute (JGI-PGF)"/>
            <person name="Walter F."/>
            <person name="Albersmeier A."/>
            <person name="Kalinowski J."/>
            <person name="Ruckert C."/>
        </authorList>
    </citation>
    <scope>NUCLEOTIDE SEQUENCE</scope>
    <source>
        <strain evidence="6">JCM 4646</strain>
    </source>
</reference>
<accession>A0A919KWH7</accession>
<reference evidence="6" key="2">
    <citation type="submission" date="2020-09" db="EMBL/GenBank/DDBJ databases">
        <authorList>
            <person name="Sun Q."/>
            <person name="Ohkuma M."/>
        </authorList>
    </citation>
    <scope>NUCLEOTIDE SEQUENCE</scope>
    <source>
        <strain evidence="6">JCM 4646</strain>
    </source>
</reference>
<name>A0A919KWH7_9ACTN</name>
<dbReference type="PANTHER" id="PTHR33154">
    <property type="entry name" value="TRANSCRIPTIONAL REGULATOR, ARSR FAMILY"/>
    <property type="match status" value="1"/>
</dbReference>
<evidence type="ECO:0000313" key="7">
    <source>
        <dbReference type="Proteomes" id="UP000617734"/>
    </source>
</evidence>
<dbReference type="SMART" id="SM00418">
    <property type="entry name" value="HTH_ARSR"/>
    <property type="match status" value="1"/>
</dbReference>
<evidence type="ECO:0000259" key="5">
    <source>
        <dbReference type="PROSITE" id="PS50987"/>
    </source>
</evidence>
<dbReference type="Gene3D" id="1.10.10.10">
    <property type="entry name" value="Winged helix-like DNA-binding domain superfamily/Winged helix DNA-binding domain"/>
    <property type="match status" value="1"/>
</dbReference>
<feature type="compositionally biased region" description="Low complexity" evidence="4">
    <location>
        <begin position="17"/>
        <end position="46"/>
    </location>
</feature>
<keyword evidence="7" id="KW-1185">Reference proteome</keyword>
<dbReference type="InterPro" id="IPR051081">
    <property type="entry name" value="HTH_MetalResp_TranReg"/>
</dbReference>
<dbReference type="InterPro" id="IPR036390">
    <property type="entry name" value="WH_DNA-bd_sf"/>
</dbReference>
<dbReference type="EMBL" id="BNBO01000025">
    <property type="protein sequence ID" value="GHH75192.1"/>
    <property type="molecule type" value="Genomic_DNA"/>
</dbReference>
<dbReference type="Pfam" id="PF12840">
    <property type="entry name" value="HTH_20"/>
    <property type="match status" value="1"/>
</dbReference>
<evidence type="ECO:0000313" key="6">
    <source>
        <dbReference type="EMBL" id="GHH75192.1"/>
    </source>
</evidence>
<dbReference type="PANTHER" id="PTHR33154:SF12">
    <property type="entry name" value="TRANSCRIPTIONAL REGULATORY PROTEIN"/>
    <property type="match status" value="1"/>
</dbReference>
<dbReference type="SUPFAM" id="SSF46785">
    <property type="entry name" value="Winged helix' DNA-binding domain"/>
    <property type="match status" value="1"/>
</dbReference>
<dbReference type="PRINTS" id="PR00778">
    <property type="entry name" value="HTHARSR"/>
</dbReference>
<proteinExistence type="predicted"/>
<evidence type="ECO:0000256" key="4">
    <source>
        <dbReference type="SAM" id="MobiDB-lite"/>
    </source>
</evidence>
<sequence>MTGGTELPTRERPAPAPTTETTAPRADAPAPTTGTAVADGPTAAPSPALPEPALDEIRLEAVLHALADPVRLRIVGELAAGHSEMSCIAFGLPVTKSTSTHHFRVLREAGVIRQHRRGTSRMSALRREDLAALFPGLLDSVLAAVGRQPAGPPPA</sequence>
<gene>
    <name evidence="6" type="ORF">GCM10018781_43510</name>
</gene>
<organism evidence="6 7">
    <name type="scientific">Kitasatospora indigofera</name>
    <dbReference type="NCBI Taxonomy" id="67307"/>
    <lineage>
        <taxon>Bacteria</taxon>
        <taxon>Bacillati</taxon>
        <taxon>Actinomycetota</taxon>
        <taxon>Actinomycetes</taxon>
        <taxon>Kitasatosporales</taxon>
        <taxon>Streptomycetaceae</taxon>
        <taxon>Kitasatospora</taxon>
    </lineage>
</organism>
<feature type="domain" description="HTH arsR-type" evidence="5">
    <location>
        <begin position="51"/>
        <end position="145"/>
    </location>
</feature>
<dbReference type="Proteomes" id="UP000617734">
    <property type="component" value="Unassembled WGS sequence"/>
</dbReference>
<evidence type="ECO:0000256" key="1">
    <source>
        <dbReference type="ARBA" id="ARBA00023015"/>
    </source>
</evidence>
<dbReference type="GO" id="GO:0003700">
    <property type="term" value="F:DNA-binding transcription factor activity"/>
    <property type="evidence" value="ECO:0007669"/>
    <property type="project" value="InterPro"/>
</dbReference>
<dbReference type="NCBIfam" id="NF033788">
    <property type="entry name" value="HTH_metalloreg"/>
    <property type="match status" value="1"/>
</dbReference>
<dbReference type="InterPro" id="IPR036388">
    <property type="entry name" value="WH-like_DNA-bd_sf"/>
</dbReference>
<feature type="region of interest" description="Disordered" evidence="4">
    <location>
        <begin position="1"/>
        <end position="51"/>
    </location>
</feature>
<dbReference type="AlphaFoldDB" id="A0A919KWH7"/>
<evidence type="ECO:0000256" key="3">
    <source>
        <dbReference type="ARBA" id="ARBA00023163"/>
    </source>
</evidence>
<keyword evidence="2" id="KW-0238">DNA-binding</keyword>
<keyword evidence="1" id="KW-0805">Transcription regulation</keyword>
<dbReference type="InterPro" id="IPR011991">
    <property type="entry name" value="ArsR-like_HTH"/>
</dbReference>
<dbReference type="PROSITE" id="PS50987">
    <property type="entry name" value="HTH_ARSR_2"/>
    <property type="match status" value="1"/>
</dbReference>
<comment type="caution">
    <text evidence="6">The sequence shown here is derived from an EMBL/GenBank/DDBJ whole genome shotgun (WGS) entry which is preliminary data.</text>
</comment>
<dbReference type="GO" id="GO:0003677">
    <property type="term" value="F:DNA binding"/>
    <property type="evidence" value="ECO:0007669"/>
    <property type="project" value="UniProtKB-KW"/>
</dbReference>